<name>E1K1C2_SOLFR</name>
<sequence>MKPTPKQFEILRAVAAFAPVERYQGTLPKRQALFFAKDDLGALEDGGLLEKVKLSYPCGKSMAGWRLTPAGRAFLPEIEPEECGELAAEHLCILSDVYHYSRISSFHGMMPKDLAKGAFDGDDLRDLFTHGYLLRIRVKGQAKAKGWVVSNKGLAALRAAAAPPKVCAVAASGADSD</sequence>
<dbReference type="OrthoDB" id="5470667at2"/>
<accession>E1K1C2</accession>
<keyword evidence="2" id="KW-1185">Reference proteome</keyword>
<dbReference type="eggNOG" id="ENOG50315PK">
    <property type="taxonomic scope" value="Bacteria"/>
</dbReference>
<dbReference type="AlphaFoldDB" id="E1K1C2"/>
<reference evidence="1 2" key="1">
    <citation type="submission" date="2010-08" db="EMBL/GenBank/DDBJ databases">
        <title>The draft genome of Desulfovibrio fructosovorans JJ.</title>
        <authorList>
            <consortium name="US DOE Joint Genome Institute (JGI-PGF)"/>
            <person name="Lucas S."/>
            <person name="Copeland A."/>
            <person name="Lapidus A."/>
            <person name="Cheng J.-F."/>
            <person name="Bruce D."/>
            <person name="Goodwin L."/>
            <person name="Pitluck S."/>
            <person name="Land M.L."/>
            <person name="Hauser L."/>
            <person name="Chang Y.-J."/>
            <person name="Jeffries C."/>
            <person name="Wall J.D."/>
            <person name="Stahl D.A."/>
            <person name="Arkin A.P."/>
            <person name="Dehal P."/>
            <person name="Stolyar S.M."/>
            <person name="Hazen T.C."/>
            <person name="Woyke T.J."/>
        </authorList>
    </citation>
    <scope>NUCLEOTIDE SEQUENCE [LARGE SCALE GENOMIC DNA]</scope>
    <source>
        <strain evidence="1 2">JJ</strain>
    </source>
</reference>
<gene>
    <name evidence="1" type="ORF">DesfrDRAFT_3672</name>
</gene>
<proteinExistence type="predicted"/>
<dbReference type="EMBL" id="AECZ01000038">
    <property type="protein sequence ID" value="EFL49608.1"/>
    <property type="molecule type" value="Genomic_DNA"/>
</dbReference>
<evidence type="ECO:0000313" key="2">
    <source>
        <dbReference type="Proteomes" id="UP000006250"/>
    </source>
</evidence>
<dbReference type="STRING" id="596151.DesfrDRAFT_3672"/>
<dbReference type="RefSeq" id="WP_005996373.1">
    <property type="nucleotide sequence ID" value="NZ_AECZ01000038.1"/>
</dbReference>
<comment type="caution">
    <text evidence="1">The sequence shown here is derived from an EMBL/GenBank/DDBJ whole genome shotgun (WGS) entry which is preliminary data.</text>
</comment>
<dbReference type="Proteomes" id="UP000006250">
    <property type="component" value="Unassembled WGS sequence"/>
</dbReference>
<organism evidence="1 2">
    <name type="scientific">Solidesulfovibrio fructosivorans JJ]</name>
    <dbReference type="NCBI Taxonomy" id="596151"/>
    <lineage>
        <taxon>Bacteria</taxon>
        <taxon>Pseudomonadati</taxon>
        <taxon>Thermodesulfobacteriota</taxon>
        <taxon>Desulfovibrionia</taxon>
        <taxon>Desulfovibrionales</taxon>
        <taxon>Desulfovibrionaceae</taxon>
        <taxon>Solidesulfovibrio</taxon>
    </lineage>
</organism>
<evidence type="ECO:0000313" key="1">
    <source>
        <dbReference type="EMBL" id="EFL49608.1"/>
    </source>
</evidence>
<protein>
    <submittedName>
        <fullName evidence="1">Uncharacterized protein</fullName>
    </submittedName>
</protein>